<dbReference type="Proteomes" id="UP000199470">
    <property type="component" value="Unassembled WGS sequence"/>
</dbReference>
<dbReference type="EC" id="4.2.1.1" evidence="2"/>
<dbReference type="GO" id="GO:0004089">
    <property type="term" value="F:carbonate dehydratase activity"/>
    <property type="evidence" value="ECO:0007669"/>
    <property type="project" value="UniProtKB-EC"/>
</dbReference>
<dbReference type="InterPro" id="IPR041891">
    <property type="entry name" value="Alpha_CA_prokaryot-like"/>
</dbReference>
<keyword evidence="5" id="KW-0456">Lyase</keyword>
<protein>
    <recommendedName>
        <fullName evidence="2">carbonic anhydrase</fullName>
        <ecNumber evidence="2">4.2.1.1</ecNumber>
    </recommendedName>
</protein>
<dbReference type="SUPFAM" id="SSF51069">
    <property type="entry name" value="Carbonic anhydrase"/>
    <property type="match status" value="1"/>
</dbReference>
<keyword evidence="10" id="KW-1185">Reference proteome</keyword>
<feature type="signal peptide" evidence="7">
    <location>
        <begin position="1"/>
        <end position="23"/>
    </location>
</feature>
<dbReference type="InterPro" id="IPR001148">
    <property type="entry name" value="CA_dom"/>
</dbReference>
<dbReference type="STRING" id="758825.SAMN02982985_04231"/>
<evidence type="ECO:0000256" key="5">
    <source>
        <dbReference type="ARBA" id="ARBA00023239"/>
    </source>
</evidence>
<dbReference type="PROSITE" id="PS51144">
    <property type="entry name" value="ALPHA_CA_2"/>
    <property type="match status" value="1"/>
</dbReference>
<evidence type="ECO:0000313" key="9">
    <source>
        <dbReference type="EMBL" id="SFM48259.1"/>
    </source>
</evidence>
<dbReference type="Pfam" id="PF00194">
    <property type="entry name" value="Carb_anhydrase"/>
    <property type="match status" value="1"/>
</dbReference>
<dbReference type="PANTHER" id="PTHR18952">
    <property type="entry name" value="CARBONIC ANHYDRASE"/>
    <property type="match status" value="1"/>
</dbReference>
<dbReference type="PANTHER" id="PTHR18952:SF265">
    <property type="entry name" value="CARBONIC ANHYDRASE"/>
    <property type="match status" value="1"/>
</dbReference>
<name>A0A1I4R7R6_9BURK</name>
<evidence type="ECO:0000256" key="3">
    <source>
        <dbReference type="ARBA" id="ARBA00022723"/>
    </source>
</evidence>
<evidence type="ECO:0000259" key="8">
    <source>
        <dbReference type="PROSITE" id="PS51144"/>
    </source>
</evidence>
<dbReference type="RefSeq" id="WP_093389684.1">
    <property type="nucleotide sequence ID" value="NZ_FOTW01000021.1"/>
</dbReference>
<dbReference type="InterPro" id="IPR023561">
    <property type="entry name" value="Carbonic_anhydrase_a-class"/>
</dbReference>
<accession>A0A1I4R7R6</accession>
<organism evidence="9 10">
    <name type="scientific">Rugamonas rubra</name>
    <dbReference type="NCBI Taxonomy" id="758825"/>
    <lineage>
        <taxon>Bacteria</taxon>
        <taxon>Pseudomonadati</taxon>
        <taxon>Pseudomonadota</taxon>
        <taxon>Betaproteobacteria</taxon>
        <taxon>Burkholderiales</taxon>
        <taxon>Oxalobacteraceae</taxon>
        <taxon>Telluria group</taxon>
        <taxon>Rugamonas</taxon>
    </lineage>
</organism>
<evidence type="ECO:0000256" key="1">
    <source>
        <dbReference type="ARBA" id="ARBA00010718"/>
    </source>
</evidence>
<dbReference type="AlphaFoldDB" id="A0A1I4R7R6"/>
<dbReference type="PROSITE" id="PS51257">
    <property type="entry name" value="PROKAR_LIPOPROTEIN"/>
    <property type="match status" value="1"/>
</dbReference>
<keyword evidence="4" id="KW-0862">Zinc</keyword>
<comment type="similarity">
    <text evidence="1">Belongs to the alpha-carbonic anhydrase family.</text>
</comment>
<comment type="catalytic activity">
    <reaction evidence="6">
        <text>hydrogencarbonate + H(+) = CO2 + H2O</text>
        <dbReference type="Rhea" id="RHEA:10748"/>
        <dbReference type="ChEBI" id="CHEBI:15377"/>
        <dbReference type="ChEBI" id="CHEBI:15378"/>
        <dbReference type="ChEBI" id="CHEBI:16526"/>
        <dbReference type="ChEBI" id="CHEBI:17544"/>
        <dbReference type="EC" id="4.2.1.1"/>
    </reaction>
</comment>
<evidence type="ECO:0000313" key="10">
    <source>
        <dbReference type="Proteomes" id="UP000199470"/>
    </source>
</evidence>
<feature type="chain" id="PRO_5011555708" description="carbonic anhydrase" evidence="7">
    <location>
        <begin position="24"/>
        <end position="254"/>
    </location>
</feature>
<evidence type="ECO:0000256" key="6">
    <source>
        <dbReference type="ARBA" id="ARBA00048348"/>
    </source>
</evidence>
<dbReference type="CDD" id="cd03124">
    <property type="entry name" value="alpha_CA_prokaryotic_like"/>
    <property type="match status" value="1"/>
</dbReference>
<evidence type="ECO:0000256" key="4">
    <source>
        <dbReference type="ARBA" id="ARBA00022833"/>
    </source>
</evidence>
<proteinExistence type="inferred from homology"/>
<evidence type="ECO:0000256" key="7">
    <source>
        <dbReference type="SAM" id="SignalP"/>
    </source>
</evidence>
<evidence type="ECO:0000256" key="2">
    <source>
        <dbReference type="ARBA" id="ARBA00012925"/>
    </source>
</evidence>
<dbReference type="GO" id="GO:0008270">
    <property type="term" value="F:zinc ion binding"/>
    <property type="evidence" value="ECO:0007669"/>
    <property type="project" value="InterPro"/>
</dbReference>
<dbReference type="Gene3D" id="3.10.200.10">
    <property type="entry name" value="Alpha carbonic anhydrase"/>
    <property type="match status" value="1"/>
</dbReference>
<gene>
    <name evidence="9" type="ORF">SAMN02982985_04231</name>
</gene>
<dbReference type="EMBL" id="FOTW01000021">
    <property type="protein sequence ID" value="SFM48259.1"/>
    <property type="molecule type" value="Genomic_DNA"/>
</dbReference>
<dbReference type="OrthoDB" id="5327615at2"/>
<reference evidence="9 10" key="1">
    <citation type="submission" date="2016-10" db="EMBL/GenBank/DDBJ databases">
        <authorList>
            <person name="de Groot N.N."/>
        </authorList>
    </citation>
    <scope>NUCLEOTIDE SEQUENCE [LARGE SCALE GENOMIC DNA]</scope>
    <source>
        <strain evidence="9 10">ATCC 43154</strain>
    </source>
</reference>
<sequence length="254" mass="27441">MKKLVIPAALALFACAYATPALSADKHEGKPAHWSYSGHADPAHWSELQPDFASCKLGREQSPIDIRDAAKAELPALGFSYAAGRAEVVNNGHTIQVNVGDGNSAKLGGSDYKLLQFHFHTPSEEKVNGKAYPLVAHMVHKNAEGQLAVVAVLFSEGRENPVLKKVFASMPKQADAKAELAEPLNPADLLPPAQGYYAFMGSLTTPPCSEGVRWQVMKQPVQMSKGQLAAFRKLYPMNARPVQALNGRSLQQSQ</sequence>
<keyword evidence="7" id="KW-0732">Signal</keyword>
<keyword evidence="3" id="KW-0479">Metal-binding</keyword>
<dbReference type="InterPro" id="IPR036398">
    <property type="entry name" value="CA_dom_sf"/>
</dbReference>
<dbReference type="SMART" id="SM01057">
    <property type="entry name" value="Carb_anhydrase"/>
    <property type="match status" value="1"/>
</dbReference>
<feature type="domain" description="Alpha-carbonic anhydrase" evidence="8">
    <location>
        <begin position="32"/>
        <end position="254"/>
    </location>
</feature>